<dbReference type="RefSeq" id="WP_205460189.1">
    <property type="nucleotide sequence ID" value="NZ_JAFHKK010000050.1"/>
</dbReference>
<keyword evidence="2 4" id="KW-0479">Metal-binding</keyword>
<comment type="caution">
    <text evidence="7">The sequence shown here is derived from an EMBL/GenBank/DDBJ whole genome shotgun (WGS) entry which is preliminary data.</text>
</comment>
<keyword evidence="1 4" id="KW-0349">Heme</keyword>
<protein>
    <submittedName>
        <fullName evidence="7">C-type cytochrome</fullName>
    </submittedName>
</protein>
<sequence>MKRVLLSCALVASMMVAEETYVFTAKGEFAKELKALMEKHAQEGKVEIQEVSPEYTTSGGGVLDAVFSPRSQVGNITAGKALYDRTCFRCHGVEAERSSYNNARVLRTLSKEELMDQMENYRRDPSFGGSTALIMHQASAALTSQEIRSLAEYISSLDAKPEQATSGTPKGKADTRAPVQGSYLK</sequence>
<dbReference type="PROSITE" id="PS51007">
    <property type="entry name" value="CYTC"/>
    <property type="match status" value="1"/>
</dbReference>
<dbReference type="InterPro" id="IPR009056">
    <property type="entry name" value="Cyt_c-like_dom"/>
</dbReference>
<evidence type="ECO:0000256" key="5">
    <source>
        <dbReference type="SAM" id="MobiDB-lite"/>
    </source>
</evidence>
<name>A0ABS2WVA7_9BACT</name>
<feature type="domain" description="Cytochrome c" evidence="6">
    <location>
        <begin position="74"/>
        <end position="158"/>
    </location>
</feature>
<dbReference type="InterPro" id="IPR036909">
    <property type="entry name" value="Cyt_c-like_dom_sf"/>
</dbReference>
<dbReference type="SUPFAM" id="SSF46626">
    <property type="entry name" value="Cytochrome c"/>
    <property type="match status" value="1"/>
</dbReference>
<evidence type="ECO:0000313" key="7">
    <source>
        <dbReference type="EMBL" id="MBN2965592.1"/>
    </source>
</evidence>
<evidence type="ECO:0000256" key="2">
    <source>
        <dbReference type="ARBA" id="ARBA00022723"/>
    </source>
</evidence>
<organism evidence="7 8">
    <name type="scientific">Sulfurospirillum tamanense</name>
    <dbReference type="NCBI Taxonomy" id="2813362"/>
    <lineage>
        <taxon>Bacteria</taxon>
        <taxon>Pseudomonadati</taxon>
        <taxon>Campylobacterota</taxon>
        <taxon>Epsilonproteobacteria</taxon>
        <taxon>Campylobacterales</taxon>
        <taxon>Sulfurospirillaceae</taxon>
        <taxon>Sulfurospirillum</taxon>
    </lineage>
</organism>
<keyword evidence="3 4" id="KW-0408">Iron</keyword>
<evidence type="ECO:0000256" key="3">
    <source>
        <dbReference type="ARBA" id="ARBA00023004"/>
    </source>
</evidence>
<reference evidence="7 8" key="3">
    <citation type="submission" date="2021-02" db="EMBL/GenBank/DDBJ databases">
        <authorList>
            <person name="Merkel A.Y."/>
        </authorList>
    </citation>
    <scope>NUCLEOTIDE SEQUENCE [LARGE SCALE GENOMIC DNA]</scope>
    <source>
        <strain evidence="7 8">T05b</strain>
    </source>
</reference>
<evidence type="ECO:0000259" key="6">
    <source>
        <dbReference type="PROSITE" id="PS51007"/>
    </source>
</evidence>
<proteinExistence type="predicted"/>
<dbReference type="EMBL" id="JAFHKK010000050">
    <property type="protein sequence ID" value="MBN2965592.1"/>
    <property type="molecule type" value="Genomic_DNA"/>
</dbReference>
<dbReference type="Gene3D" id="1.10.760.10">
    <property type="entry name" value="Cytochrome c-like domain"/>
    <property type="match status" value="1"/>
</dbReference>
<reference evidence="7 8" key="1">
    <citation type="submission" date="2021-02" db="EMBL/GenBank/DDBJ databases">
        <title>Sulfurospirillum tamanensis sp. nov.</title>
        <authorList>
            <person name="Frolova A."/>
            <person name="Merkel A."/>
            <person name="Slobodkin A."/>
        </authorList>
    </citation>
    <scope>NUCLEOTIDE SEQUENCE [LARGE SCALE GENOMIC DNA]</scope>
    <source>
        <strain evidence="7 8">T05b</strain>
    </source>
</reference>
<evidence type="ECO:0000313" key="8">
    <source>
        <dbReference type="Proteomes" id="UP000703590"/>
    </source>
</evidence>
<reference evidence="8" key="2">
    <citation type="submission" date="2021-02" db="EMBL/GenBank/DDBJ databases">
        <title>Sulfurospirillum tamanensis sp. nov.</title>
        <authorList>
            <person name="Merkel A.Y."/>
        </authorList>
    </citation>
    <scope>NUCLEOTIDE SEQUENCE [LARGE SCALE GENOMIC DNA]</scope>
    <source>
        <strain evidence="8">T05b</strain>
    </source>
</reference>
<keyword evidence="8" id="KW-1185">Reference proteome</keyword>
<evidence type="ECO:0000256" key="4">
    <source>
        <dbReference type="PROSITE-ProRule" id="PRU00433"/>
    </source>
</evidence>
<dbReference type="Proteomes" id="UP000703590">
    <property type="component" value="Unassembled WGS sequence"/>
</dbReference>
<dbReference type="Pfam" id="PF00034">
    <property type="entry name" value="Cytochrom_C"/>
    <property type="match status" value="1"/>
</dbReference>
<gene>
    <name evidence="7" type="ORF">JWV37_12440</name>
</gene>
<accession>A0ABS2WVA7</accession>
<evidence type="ECO:0000256" key="1">
    <source>
        <dbReference type="ARBA" id="ARBA00022617"/>
    </source>
</evidence>
<feature type="region of interest" description="Disordered" evidence="5">
    <location>
        <begin position="159"/>
        <end position="185"/>
    </location>
</feature>